<evidence type="ECO:0000313" key="2">
    <source>
        <dbReference type="Proteomes" id="UP000218831"/>
    </source>
</evidence>
<protein>
    <submittedName>
        <fullName evidence="1">Uncharacterized protein</fullName>
    </submittedName>
</protein>
<evidence type="ECO:0000313" key="1">
    <source>
        <dbReference type="EMBL" id="PAU94564.1"/>
    </source>
</evidence>
<dbReference type="AlphaFoldDB" id="A0A2A2GC58"/>
<keyword evidence="2" id="KW-1185">Reference proteome</keyword>
<gene>
    <name evidence="1" type="ORF">CK503_07155</name>
</gene>
<dbReference type="Proteomes" id="UP000218831">
    <property type="component" value="Unassembled WGS sequence"/>
</dbReference>
<dbReference type="EMBL" id="NSKE01000004">
    <property type="protein sequence ID" value="PAU94564.1"/>
    <property type="molecule type" value="Genomic_DNA"/>
</dbReference>
<dbReference type="RefSeq" id="WP_095606105.1">
    <property type="nucleotide sequence ID" value="NZ_NSKE01000004.1"/>
</dbReference>
<proteinExistence type="predicted"/>
<accession>A0A2A2GC58</accession>
<organism evidence="1 2">
    <name type="scientific">Fodinibius salipaludis</name>
    <dbReference type="NCBI Taxonomy" id="2032627"/>
    <lineage>
        <taxon>Bacteria</taxon>
        <taxon>Pseudomonadati</taxon>
        <taxon>Balneolota</taxon>
        <taxon>Balneolia</taxon>
        <taxon>Balneolales</taxon>
        <taxon>Balneolaceae</taxon>
        <taxon>Fodinibius</taxon>
    </lineage>
</organism>
<sequence>MASKSKKRKRFEKVAGKRVQFILDKLELLGNCANSSNYEYSEDDVKKMFSAIRSRTRQVEALFQDELSKKDNSKFKF</sequence>
<comment type="caution">
    <text evidence="1">The sequence shown here is derived from an EMBL/GenBank/DDBJ whole genome shotgun (WGS) entry which is preliminary data.</text>
</comment>
<dbReference type="OrthoDB" id="2291120at2"/>
<reference evidence="1 2" key="1">
    <citation type="submission" date="2017-08" db="EMBL/GenBank/DDBJ databases">
        <title>Aliifodinibius alkalisoli sp. nov., isolated from saline alkaline soil.</title>
        <authorList>
            <person name="Liu D."/>
            <person name="Zhang G."/>
        </authorList>
    </citation>
    <scope>NUCLEOTIDE SEQUENCE [LARGE SCALE GENOMIC DNA]</scope>
    <source>
        <strain evidence="1 2">WN023</strain>
    </source>
</reference>
<name>A0A2A2GC58_9BACT</name>